<dbReference type="PANTHER" id="PTHR33744">
    <property type="entry name" value="CARBOHYDRATE DIACID REGULATOR"/>
    <property type="match status" value="1"/>
</dbReference>
<organism evidence="5 6">
    <name type="scientific">Alkalihalophilus pseudofirmus</name>
    <name type="common">Bacillus pseudofirmus</name>
    <dbReference type="NCBI Taxonomy" id="79885"/>
    <lineage>
        <taxon>Bacteria</taxon>
        <taxon>Bacillati</taxon>
        <taxon>Bacillota</taxon>
        <taxon>Bacilli</taxon>
        <taxon>Bacillales</taxon>
        <taxon>Bacillaceae</taxon>
        <taxon>Alkalihalophilus</taxon>
    </lineage>
</organism>
<gene>
    <name evidence="5" type="ORF">RYX45_18050</name>
</gene>
<evidence type="ECO:0000259" key="4">
    <source>
        <dbReference type="Pfam" id="PF17853"/>
    </source>
</evidence>
<comment type="caution">
    <text evidence="5">The sequence shown here is derived from an EMBL/GenBank/DDBJ whole genome shotgun (WGS) entry which is preliminary data.</text>
</comment>
<feature type="domain" description="CdaR GGDEF-like" evidence="4">
    <location>
        <begin position="293"/>
        <end position="407"/>
    </location>
</feature>
<dbReference type="InterPro" id="IPR051448">
    <property type="entry name" value="CdaR-like_regulators"/>
</dbReference>
<dbReference type="Pfam" id="PF07905">
    <property type="entry name" value="PucR"/>
    <property type="match status" value="1"/>
</dbReference>
<dbReference type="InterPro" id="IPR041522">
    <property type="entry name" value="CdaR_GGDEF"/>
</dbReference>
<dbReference type="Pfam" id="PF17853">
    <property type="entry name" value="GGDEF_2"/>
    <property type="match status" value="1"/>
</dbReference>
<feature type="domain" description="Purine catabolism PurC-like" evidence="2">
    <location>
        <begin position="9"/>
        <end position="127"/>
    </location>
</feature>
<dbReference type="InterPro" id="IPR025736">
    <property type="entry name" value="PucR_C-HTH_dom"/>
</dbReference>
<dbReference type="EMBL" id="JAWJAY010000007">
    <property type="protein sequence ID" value="MDV2887092.1"/>
    <property type="molecule type" value="Genomic_DNA"/>
</dbReference>
<dbReference type="Gene3D" id="1.10.10.2840">
    <property type="entry name" value="PucR C-terminal helix-turn-helix domain"/>
    <property type="match status" value="1"/>
</dbReference>
<comment type="similarity">
    <text evidence="1">Belongs to the CdaR family.</text>
</comment>
<evidence type="ECO:0000256" key="1">
    <source>
        <dbReference type="ARBA" id="ARBA00006754"/>
    </source>
</evidence>
<evidence type="ECO:0000259" key="2">
    <source>
        <dbReference type="Pfam" id="PF07905"/>
    </source>
</evidence>
<name>A0AAJ2NRQ1_ALKPS</name>
<feature type="domain" description="PucR C-terminal helix-turn-helix" evidence="3">
    <location>
        <begin position="462"/>
        <end position="520"/>
    </location>
</feature>
<evidence type="ECO:0000313" key="6">
    <source>
        <dbReference type="Proteomes" id="UP001285636"/>
    </source>
</evidence>
<proteinExistence type="inferred from homology"/>
<dbReference type="InterPro" id="IPR012914">
    <property type="entry name" value="PucR_dom"/>
</dbReference>
<sequence>MKSYISIEEIVKRKHFDHIEVVAGALGLDRLVKWVHVVEVVQIKNLLRGHELILTTGLGFKDDPSLFVQFVKQLIDCEAAGLCIEIGTNTSTIPPDVIEIANTHQFPIIVFNQEVPFVEITQDIHSTLINKQYQVISDLEHYSQQLNKKLLEISEYDEILTFCQMYLDVQVVAMFNEKDLKFYPEPPKGRRKQLYKLAEEAAMDKQSKVAKQPVMLLGNQYAEVMIISKDRDLTEYDFLILDRTVTALAQQLLRTMYVEERKNAEESQWMLDWLEGSHREAVIDEHLASLEPGLKLNGAVVCVCKYQPARHGADTDCTYLKLWIRTVFEQYGFHLFTIDVRQDLVLILGNKRAGDDWKERAKEAFERVRAQEGTGGKSVSSYRFGVGKYIYQLEDVNVSYKTAREALLLTNRAHHKEMSMFYDDLHLYRILSVIHQHANLDEIVSDYLAPVIEYDKRYNGQLLETLKAYLTCSGSKQETAKRLFIVRQTLYHRIEKLEKLLGSDFMEAEKRLALEFMLLAKDYLNVEEQLQKRTV</sequence>
<protein>
    <submittedName>
        <fullName evidence="5">PucR family transcriptional regulator ligand-binding domain-containing protein</fullName>
    </submittedName>
</protein>
<dbReference type="Pfam" id="PF13556">
    <property type="entry name" value="HTH_30"/>
    <property type="match status" value="1"/>
</dbReference>
<dbReference type="InterPro" id="IPR042070">
    <property type="entry name" value="PucR_C-HTH_sf"/>
</dbReference>
<reference evidence="5" key="1">
    <citation type="submission" date="2023-10" db="EMBL/GenBank/DDBJ databases">
        <title>Screening of Alkalihalophilus pseudofirmusBZ-TG-HK211 and Its Alleviation of Salt Stress on Rapeseed Growth.</title>
        <authorList>
            <person name="Zhao B."/>
            <person name="Guo T."/>
        </authorList>
    </citation>
    <scope>NUCLEOTIDE SEQUENCE</scope>
    <source>
        <strain evidence="5">BZ-TG-HK211</strain>
    </source>
</reference>
<dbReference type="Proteomes" id="UP001285636">
    <property type="component" value="Unassembled WGS sequence"/>
</dbReference>
<dbReference type="PANTHER" id="PTHR33744:SF1">
    <property type="entry name" value="DNA-BINDING TRANSCRIPTIONAL ACTIVATOR ADER"/>
    <property type="match status" value="1"/>
</dbReference>
<evidence type="ECO:0000259" key="3">
    <source>
        <dbReference type="Pfam" id="PF13556"/>
    </source>
</evidence>
<evidence type="ECO:0000313" key="5">
    <source>
        <dbReference type="EMBL" id="MDV2887092.1"/>
    </source>
</evidence>
<accession>A0AAJ2NRQ1</accession>
<dbReference type="AlphaFoldDB" id="A0AAJ2NRQ1"/>
<dbReference type="RefSeq" id="WP_323467571.1">
    <property type="nucleotide sequence ID" value="NZ_CP144224.1"/>
</dbReference>